<evidence type="ECO:0000256" key="2">
    <source>
        <dbReference type="ARBA" id="ARBA00023015"/>
    </source>
</evidence>
<dbReference type="PANTHER" id="PTHR43214">
    <property type="entry name" value="TWO-COMPONENT RESPONSE REGULATOR"/>
    <property type="match status" value="1"/>
</dbReference>
<evidence type="ECO:0000259" key="6">
    <source>
        <dbReference type="PROSITE" id="PS50043"/>
    </source>
</evidence>
<evidence type="ECO:0000313" key="9">
    <source>
        <dbReference type="Proteomes" id="UP001206126"/>
    </source>
</evidence>
<evidence type="ECO:0000256" key="3">
    <source>
        <dbReference type="ARBA" id="ARBA00023125"/>
    </source>
</evidence>
<keyword evidence="3" id="KW-0238">DNA-binding</keyword>
<dbReference type="CDD" id="cd06170">
    <property type="entry name" value="LuxR_C_like"/>
    <property type="match status" value="1"/>
</dbReference>
<dbReference type="InterPro" id="IPR011006">
    <property type="entry name" value="CheY-like_superfamily"/>
</dbReference>
<gene>
    <name evidence="8" type="ORF">NX774_05685</name>
</gene>
<keyword evidence="1 5" id="KW-0597">Phosphoprotein</keyword>
<comment type="caution">
    <text evidence="8">The sequence shown here is derived from an EMBL/GenBank/DDBJ whole genome shotgun (WGS) entry which is preliminary data.</text>
</comment>
<dbReference type="PRINTS" id="PR00038">
    <property type="entry name" value="HTHLUXR"/>
</dbReference>
<dbReference type="Proteomes" id="UP001206126">
    <property type="component" value="Unassembled WGS sequence"/>
</dbReference>
<feature type="modified residue" description="4-aspartylphosphate" evidence="5">
    <location>
        <position position="56"/>
    </location>
</feature>
<dbReference type="PROSITE" id="PS50043">
    <property type="entry name" value="HTH_LUXR_2"/>
    <property type="match status" value="1"/>
</dbReference>
<keyword evidence="9" id="KW-1185">Reference proteome</keyword>
<feature type="domain" description="Response regulatory" evidence="7">
    <location>
        <begin position="6"/>
        <end position="121"/>
    </location>
</feature>
<sequence>MGETIRIILADDHSIVRHGLKQLMGMTTDLQVVGEASNGQQVLGLLPGGCDLLLLDLSMPNLSGVELIRRIAAREDAPRVLVLSMHNEAQLVSRAIKAGAAGYLTKDSDPETLIAAIRKVARGGRYIDPALVDTMVFDHGLGEDKPPHERLSDREFQIFQLLVSGDSVNNIAARLSLSAKTISTHKLRLLQKMQMSSIAELTRYALEHQLIPH</sequence>
<dbReference type="SMART" id="SM00421">
    <property type="entry name" value="HTH_LUXR"/>
    <property type="match status" value="1"/>
</dbReference>
<dbReference type="Gene3D" id="3.40.50.2300">
    <property type="match status" value="1"/>
</dbReference>
<dbReference type="SUPFAM" id="SSF46894">
    <property type="entry name" value="C-terminal effector domain of the bipartite response regulators"/>
    <property type="match status" value="1"/>
</dbReference>
<protein>
    <submittedName>
        <fullName evidence="8">Response regulator transcription factor</fullName>
    </submittedName>
</protein>
<dbReference type="InterPro" id="IPR058245">
    <property type="entry name" value="NreC/VraR/RcsB-like_REC"/>
</dbReference>
<keyword evidence="4" id="KW-0804">Transcription</keyword>
<evidence type="ECO:0000256" key="4">
    <source>
        <dbReference type="ARBA" id="ARBA00023163"/>
    </source>
</evidence>
<dbReference type="PANTHER" id="PTHR43214:SF41">
    <property type="entry name" value="NITRATE_NITRITE RESPONSE REGULATOR PROTEIN NARP"/>
    <property type="match status" value="1"/>
</dbReference>
<organism evidence="8 9">
    <name type="scientific">Massilia agilis</name>
    <dbReference type="NCBI Taxonomy" id="1811226"/>
    <lineage>
        <taxon>Bacteria</taxon>
        <taxon>Pseudomonadati</taxon>
        <taxon>Pseudomonadota</taxon>
        <taxon>Betaproteobacteria</taxon>
        <taxon>Burkholderiales</taxon>
        <taxon>Oxalobacteraceae</taxon>
        <taxon>Telluria group</taxon>
        <taxon>Massilia</taxon>
    </lineage>
</organism>
<dbReference type="InterPro" id="IPR039420">
    <property type="entry name" value="WalR-like"/>
</dbReference>
<dbReference type="EMBL" id="JANUHB010000001">
    <property type="protein sequence ID" value="MCS0807414.1"/>
    <property type="molecule type" value="Genomic_DNA"/>
</dbReference>
<evidence type="ECO:0000313" key="8">
    <source>
        <dbReference type="EMBL" id="MCS0807414.1"/>
    </source>
</evidence>
<evidence type="ECO:0000256" key="5">
    <source>
        <dbReference type="PROSITE-ProRule" id="PRU00169"/>
    </source>
</evidence>
<evidence type="ECO:0000259" key="7">
    <source>
        <dbReference type="PROSITE" id="PS50110"/>
    </source>
</evidence>
<dbReference type="SMART" id="SM00448">
    <property type="entry name" value="REC"/>
    <property type="match status" value="1"/>
</dbReference>
<name>A0ABT2D7Y5_9BURK</name>
<feature type="domain" description="HTH luxR-type" evidence="6">
    <location>
        <begin position="144"/>
        <end position="209"/>
    </location>
</feature>
<dbReference type="Pfam" id="PF00196">
    <property type="entry name" value="GerE"/>
    <property type="match status" value="1"/>
</dbReference>
<dbReference type="PROSITE" id="PS50110">
    <property type="entry name" value="RESPONSE_REGULATORY"/>
    <property type="match status" value="1"/>
</dbReference>
<keyword evidence="2" id="KW-0805">Transcription regulation</keyword>
<dbReference type="SUPFAM" id="SSF52172">
    <property type="entry name" value="CheY-like"/>
    <property type="match status" value="1"/>
</dbReference>
<evidence type="ECO:0000256" key="1">
    <source>
        <dbReference type="ARBA" id="ARBA00022553"/>
    </source>
</evidence>
<dbReference type="Pfam" id="PF00072">
    <property type="entry name" value="Response_reg"/>
    <property type="match status" value="1"/>
</dbReference>
<accession>A0ABT2D7Y5</accession>
<proteinExistence type="predicted"/>
<dbReference type="RefSeq" id="WP_258821181.1">
    <property type="nucleotide sequence ID" value="NZ_JANUHB010000001.1"/>
</dbReference>
<dbReference type="InterPro" id="IPR000792">
    <property type="entry name" value="Tscrpt_reg_LuxR_C"/>
</dbReference>
<dbReference type="CDD" id="cd17535">
    <property type="entry name" value="REC_NarL-like"/>
    <property type="match status" value="1"/>
</dbReference>
<dbReference type="PROSITE" id="PS00622">
    <property type="entry name" value="HTH_LUXR_1"/>
    <property type="match status" value="1"/>
</dbReference>
<dbReference type="InterPro" id="IPR016032">
    <property type="entry name" value="Sig_transdc_resp-reg_C-effctor"/>
</dbReference>
<dbReference type="InterPro" id="IPR001789">
    <property type="entry name" value="Sig_transdc_resp-reg_receiver"/>
</dbReference>
<reference evidence="8 9" key="1">
    <citation type="submission" date="2022-08" db="EMBL/GenBank/DDBJ databases">
        <title>Reclassification of Massilia species as members of the genera Telluria, Duganella, Pseudoduganella, Mokoshia gen. nov. and Zemynaea gen. nov. using orthogonal and non-orthogonal genome-based approaches.</title>
        <authorList>
            <person name="Bowman J.P."/>
        </authorList>
    </citation>
    <scope>NUCLEOTIDE SEQUENCE [LARGE SCALE GENOMIC DNA]</scope>
    <source>
        <strain evidence="8 9">JCM 31605</strain>
    </source>
</reference>